<reference evidence="1 2" key="1">
    <citation type="submission" date="2017-03" db="EMBL/GenBank/DDBJ databases">
        <authorList>
            <person name="Afonso C.L."/>
            <person name="Miller P.J."/>
            <person name="Scott M.A."/>
            <person name="Spackman E."/>
            <person name="Goraichik I."/>
            <person name="Dimitrov K.M."/>
            <person name="Suarez D.L."/>
            <person name="Swayne D.E."/>
        </authorList>
    </citation>
    <scope>NUCLEOTIDE SEQUENCE [LARGE SCALE GENOMIC DNA]</scope>
    <source>
        <strain evidence="1 2">ATCC 51113</strain>
    </source>
</reference>
<organism evidence="1 2">
    <name type="scientific">Citrobacter braakii</name>
    <dbReference type="NCBI Taxonomy" id="57706"/>
    <lineage>
        <taxon>Bacteria</taxon>
        <taxon>Pseudomonadati</taxon>
        <taxon>Pseudomonadota</taxon>
        <taxon>Gammaproteobacteria</taxon>
        <taxon>Enterobacterales</taxon>
        <taxon>Enterobacteriaceae</taxon>
        <taxon>Citrobacter</taxon>
        <taxon>Citrobacter freundii complex</taxon>
    </lineage>
</organism>
<protein>
    <submittedName>
        <fullName evidence="1">Uncharacterized protein</fullName>
    </submittedName>
</protein>
<dbReference type="RefSeq" id="WP_080861202.1">
    <property type="nucleotide sequence ID" value="NZ_CP077405.1"/>
</dbReference>
<dbReference type="EMBL" id="NAEW01000037">
    <property type="protein sequence ID" value="OQM39031.1"/>
    <property type="molecule type" value="Genomic_DNA"/>
</dbReference>
<evidence type="ECO:0000313" key="2">
    <source>
        <dbReference type="Proteomes" id="UP000192573"/>
    </source>
</evidence>
<proteinExistence type="predicted"/>
<name>A0A1V8NRJ8_CITBR</name>
<evidence type="ECO:0000313" key="1">
    <source>
        <dbReference type="EMBL" id="OQM39031.1"/>
    </source>
</evidence>
<accession>A0A1V8NRJ8</accession>
<gene>
    <name evidence="1" type="ORF">BZK42_26970</name>
</gene>
<dbReference type="Proteomes" id="UP000192573">
    <property type="component" value="Unassembled WGS sequence"/>
</dbReference>
<sequence length="104" mass="12087">MTTNSFNGITLVHPDCNEWHLMWNALGEHKANRTLSQPAVAEHFGEVWQYMETREVRMFGFRKGYFHFFRHRMHPTGGVNYSIRLPASQEFDSATLTTGFTCCV</sequence>
<comment type="caution">
    <text evidence="1">The sequence shown here is derived from an EMBL/GenBank/DDBJ whole genome shotgun (WGS) entry which is preliminary data.</text>
</comment>
<dbReference type="AlphaFoldDB" id="A0A1V8NRJ8"/>